<dbReference type="Pfam" id="PF05699">
    <property type="entry name" value="Dimer_Tnp_hAT"/>
    <property type="match status" value="1"/>
</dbReference>
<comment type="subunit">
    <text evidence="2">Homodimer.</text>
</comment>
<evidence type="ECO:0000256" key="3">
    <source>
        <dbReference type="ARBA" id="ARBA00022723"/>
    </source>
</evidence>
<evidence type="ECO:0000256" key="6">
    <source>
        <dbReference type="ARBA" id="ARBA00023015"/>
    </source>
</evidence>
<feature type="region of interest" description="Disordered" evidence="11">
    <location>
        <begin position="338"/>
        <end position="398"/>
    </location>
</feature>
<reference evidence="13" key="1">
    <citation type="journal article" date="2022" name="Int. J. Mol. Sci.">
        <title>Draft Genome of Tanacetum Coccineum: Genomic Comparison of Closely Related Tanacetum-Family Plants.</title>
        <authorList>
            <person name="Yamashiro T."/>
            <person name="Shiraishi A."/>
            <person name="Nakayama K."/>
            <person name="Satake H."/>
        </authorList>
    </citation>
    <scope>NUCLEOTIDE SEQUENCE</scope>
</reference>
<dbReference type="SUPFAM" id="SSF53098">
    <property type="entry name" value="Ribonuclease H-like"/>
    <property type="match status" value="1"/>
</dbReference>
<dbReference type="InterPro" id="IPR036236">
    <property type="entry name" value="Znf_C2H2_sf"/>
</dbReference>
<dbReference type="Proteomes" id="UP001151760">
    <property type="component" value="Unassembled WGS sequence"/>
</dbReference>
<keyword evidence="5" id="KW-0862">Zinc</keyword>
<dbReference type="Gene3D" id="1.10.10.1070">
    <property type="entry name" value="Zinc finger, BED domain-containing"/>
    <property type="match status" value="1"/>
</dbReference>
<accession>A0ABQ5I533</accession>
<dbReference type="InterPro" id="IPR003656">
    <property type="entry name" value="Znf_BED"/>
</dbReference>
<evidence type="ECO:0000256" key="1">
    <source>
        <dbReference type="ARBA" id="ARBA00004123"/>
    </source>
</evidence>
<feature type="compositionally biased region" description="Basic and acidic residues" evidence="11">
    <location>
        <begin position="350"/>
        <end position="363"/>
    </location>
</feature>
<evidence type="ECO:0000256" key="7">
    <source>
        <dbReference type="ARBA" id="ARBA00023125"/>
    </source>
</evidence>
<evidence type="ECO:0000256" key="4">
    <source>
        <dbReference type="ARBA" id="ARBA00022771"/>
    </source>
</evidence>
<dbReference type="InterPro" id="IPR025525">
    <property type="entry name" value="hAT-like_transposase_RNase-H"/>
</dbReference>
<evidence type="ECO:0000256" key="11">
    <source>
        <dbReference type="SAM" id="MobiDB-lite"/>
    </source>
</evidence>
<protein>
    <submittedName>
        <fullName evidence="13">Zinc finger BED domain-containing protein RICESLEEPER 2-like protein</fullName>
    </submittedName>
</protein>
<reference evidence="13" key="2">
    <citation type="submission" date="2022-01" db="EMBL/GenBank/DDBJ databases">
        <authorList>
            <person name="Yamashiro T."/>
            <person name="Shiraishi A."/>
            <person name="Satake H."/>
            <person name="Nakayama K."/>
        </authorList>
    </citation>
    <scope>NUCLEOTIDE SEQUENCE</scope>
</reference>
<feature type="region of interest" description="Disordered" evidence="11">
    <location>
        <begin position="441"/>
        <end position="466"/>
    </location>
</feature>
<dbReference type="Pfam" id="PF04195">
    <property type="entry name" value="Transposase_28"/>
    <property type="match status" value="1"/>
</dbReference>
<evidence type="ECO:0000259" key="12">
    <source>
        <dbReference type="PROSITE" id="PS50808"/>
    </source>
</evidence>
<keyword evidence="3" id="KW-0479">Metal-binding</keyword>
<name>A0ABQ5I533_9ASTR</name>
<keyword evidence="8" id="KW-0804">Transcription</keyword>
<feature type="domain" description="BED-type" evidence="12">
    <location>
        <begin position="567"/>
        <end position="614"/>
    </location>
</feature>
<comment type="caution">
    <text evidence="13">The sequence shown here is derived from an EMBL/GenBank/DDBJ whole genome shotgun (WGS) entry which is preliminary data.</text>
</comment>
<evidence type="ECO:0000313" key="13">
    <source>
        <dbReference type="EMBL" id="GJT94755.1"/>
    </source>
</evidence>
<keyword evidence="6" id="KW-0805">Transcription regulation</keyword>
<keyword evidence="7" id="KW-0238">DNA-binding</keyword>
<comment type="subcellular location">
    <subcellularLocation>
        <location evidence="1">Nucleus</location>
    </subcellularLocation>
</comment>
<gene>
    <name evidence="13" type="ORF">Tco_1090273</name>
</gene>
<dbReference type="InterPro" id="IPR052035">
    <property type="entry name" value="ZnF_BED_domain_contain"/>
</dbReference>
<organism evidence="13 14">
    <name type="scientific">Tanacetum coccineum</name>
    <dbReference type="NCBI Taxonomy" id="301880"/>
    <lineage>
        <taxon>Eukaryota</taxon>
        <taxon>Viridiplantae</taxon>
        <taxon>Streptophyta</taxon>
        <taxon>Embryophyta</taxon>
        <taxon>Tracheophyta</taxon>
        <taxon>Spermatophyta</taxon>
        <taxon>Magnoliopsida</taxon>
        <taxon>eudicotyledons</taxon>
        <taxon>Gunneridae</taxon>
        <taxon>Pentapetalae</taxon>
        <taxon>asterids</taxon>
        <taxon>campanulids</taxon>
        <taxon>Asterales</taxon>
        <taxon>Asteraceae</taxon>
        <taxon>Asteroideae</taxon>
        <taxon>Anthemideae</taxon>
        <taxon>Anthemidinae</taxon>
        <taxon>Tanacetum</taxon>
    </lineage>
</organism>
<keyword evidence="9" id="KW-0539">Nucleus</keyword>
<dbReference type="InterPro" id="IPR012337">
    <property type="entry name" value="RNaseH-like_sf"/>
</dbReference>
<dbReference type="Pfam" id="PF02892">
    <property type="entry name" value="zf-BED"/>
    <property type="match status" value="1"/>
</dbReference>
<evidence type="ECO:0000256" key="9">
    <source>
        <dbReference type="ARBA" id="ARBA00023242"/>
    </source>
</evidence>
<evidence type="ECO:0000256" key="5">
    <source>
        <dbReference type="ARBA" id="ARBA00022833"/>
    </source>
</evidence>
<evidence type="ECO:0000256" key="8">
    <source>
        <dbReference type="ARBA" id="ARBA00023163"/>
    </source>
</evidence>
<dbReference type="SUPFAM" id="SSF140996">
    <property type="entry name" value="Hermes dimerisation domain"/>
    <property type="match status" value="1"/>
</dbReference>
<dbReference type="InterPro" id="IPR008906">
    <property type="entry name" value="HATC_C_dom"/>
</dbReference>
<dbReference type="PANTHER" id="PTHR46481:SF8">
    <property type="entry name" value="ZINC FINGER BED DOMAIN-CONTAINING PROTEIN RICESLEEPER 1-LIKE"/>
    <property type="match status" value="1"/>
</dbReference>
<dbReference type="SMART" id="SM00614">
    <property type="entry name" value="ZnF_BED"/>
    <property type="match status" value="1"/>
</dbReference>
<dbReference type="InterPro" id="IPR007321">
    <property type="entry name" value="Transposase_28"/>
</dbReference>
<keyword evidence="14" id="KW-1185">Reference proteome</keyword>
<sequence length="1257" mass="141383">MWPKPRGLVHPIYVIKSPQSSMILPADHVLRAVINARLSATLFPPGVIYFYAVPLLVHPTAPGQDVTITQFPEGKVGVYTRLFDYCGYSIPLTKFFVAVLKHFRIHISQLSPFGAARVSHFEVLTRVLNLAPSVAVFRAFYTRIYSDGLFSFAKRSLSAHSCLSKPPNSIKNLADHFFWVDSKVFPISVSFDTEGVVGDGSGPHLYHSLRETVQVLSANKAPFRRYPECFLALVGLSLYYPFDENTYPAFERPDKTDMGLLDYIRTADPRKVQAVEVQKGEEQVKLLDSIKHCFVSLDAPAVVQQEGCSGSGAGPDVSAPSAEENVVAEENVIPAGTYLDLMDPEGNLTEAEKGGAARKQPDKVKRKKLSKQSDTLPAKKLRVDHPSLASGTGGKSLASLRRTIPEGSLALGPSSQADVHAKITVQGSHVADAPVYTAADTVTSSRGKMHAASMSDMGGSSQLETSEGSADSFYETAALNSEDAKRWYIPRWNITNDSLLDDGFSCRTLICLGSEVRSRTEHELELKEKLRVKYRGNVPVIDVDSENVNQSVDERVSDHVDEQKKRRYKSFVWDHFPRIEGATEAKCPYCGTVLAANSKQNGTSTLGNHLINVCVTSPLYRSKDKKKQTKLSFKPATMGESGGTLVSHSFNQERCRKAVARMCIKDNQPFSIVEDEGFSELVWELNSEFELPSRWTVTRDALSIYQEEAKKLKNLLKNQTVCLTTDTWTSVQNYNYMCLTAHWVDDSWKLRKKILNFCRISNHKGVTIGNLVYRCLQEWGITRVFTVTVDNASSNDGAIKKLRTLLKGPNAILDCKYLHLRCCAHIINLVVRDGLEEQNSSICKIRRAVKYLRSSSGRQESFENGVEFEKVDCKRKPCLDVDTRWNSTFLMLETAVKFEKVFDRLELTEHDYTSYFFNEPEDGEEGTRMMPKTKKKKKNVVGVPNEDDWSNARFFLEYLRIFYDVTNKISGCKYVTSNMFVKDLVTMHAAISKMCRHADENKRKIALSMKAKYDKYWDNLDNMNVLLYVALVLDPRNKLKYLEFCLDLIYPKSRTETSNQGDQVSKRLKTLSAKTIEICKILEDASMSFDDDVSMKIDLDDGFSKYLETQYGEGDDYTEVDVYLKDGAEKRGDNSFDVLGWWNQNMKKFPILSQVAKHVLAMPISTVASESAFSTGGRVIDKYRSSLTPKTAEALICAQDWLRSTPADLQDMPINGLPLEEMVENLEKLELEHIHSLVDLEHKREAPVVENPELVGV</sequence>
<evidence type="ECO:0000256" key="2">
    <source>
        <dbReference type="ARBA" id="ARBA00011738"/>
    </source>
</evidence>
<keyword evidence="4 10" id="KW-0863">Zinc-finger</keyword>
<dbReference type="PANTHER" id="PTHR46481">
    <property type="entry name" value="ZINC FINGER BED DOMAIN-CONTAINING PROTEIN 4"/>
    <property type="match status" value="1"/>
</dbReference>
<evidence type="ECO:0000313" key="14">
    <source>
        <dbReference type="Proteomes" id="UP001151760"/>
    </source>
</evidence>
<proteinExistence type="predicted"/>
<dbReference type="SUPFAM" id="SSF57667">
    <property type="entry name" value="beta-beta-alpha zinc fingers"/>
    <property type="match status" value="1"/>
</dbReference>
<dbReference type="PROSITE" id="PS50808">
    <property type="entry name" value="ZF_BED"/>
    <property type="match status" value="1"/>
</dbReference>
<dbReference type="EMBL" id="BQNB010020325">
    <property type="protein sequence ID" value="GJT94755.1"/>
    <property type="molecule type" value="Genomic_DNA"/>
</dbReference>
<evidence type="ECO:0000256" key="10">
    <source>
        <dbReference type="PROSITE-ProRule" id="PRU00027"/>
    </source>
</evidence>
<dbReference type="Pfam" id="PF14372">
    <property type="entry name" value="hAT-like_RNase-H"/>
    <property type="match status" value="1"/>
</dbReference>